<dbReference type="InParanoid" id="A0A409W7D9"/>
<keyword evidence="8" id="KW-1185">Reference proteome</keyword>
<comment type="caution">
    <text evidence="7">The sequence shown here is derived from an EMBL/GenBank/DDBJ whole genome shotgun (WGS) entry which is preliminary data.</text>
</comment>
<feature type="transmembrane region" description="Helical" evidence="6">
    <location>
        <begin position="57"/>
        <end position="77"/>
    </location>
</feature>
<evidence type="ECO:0000256" key="2">
    <source>
        <dbReference type="ARBA" id="ARBA00022692"/>
    </source>
</evidence>
<comment type="subcellular location">
    <subcellularLocation>
        <location evidence="1">Membrane</location>
        <topology evidence="1">Multi-pass membrane protein</topology>
    </subcellularLocation>
</comment>
<gene>
    <name evidence="7" type="ORF">CVT24_001047</name>
</gene>
<dbReference type="AlphaFoldDB" id="A0A409W7D9"/>
<feature type="transmembrane region" description="Helical" evidence="6">
    <location>
        <begin position="292"/>
        <end position="313"/>
    </location>
</feature>
<evidence type="ECO:0000256" key="1">
    <source>
        <dbReference type="ARBA" id="ARBA00004141"/>
    </source>
</evidence>
<dbReference type="STRING" id="181874.A0A409W7D9"/>
<dbReference type="Proteomes" id="UP000284842">
    <property type="component" value="Unassembled WGS sequence"/>
</dbReference>
<feature type="region of interest" description="Disordered" evidence="5">
    <location>
        <begin position="88"/>
        <end position="113"/>
    </location>
</feature>
<name>A0A409W7D9_9AGAR</name>
<feature type="transmembrane region" description="Helical" evidence="6">
    <location>
        <begin position="325"/>
        <end position="347"/>
    </location>
</feature>
<evidence type="ECO:0000256" key="4">
    <source>
        <dbReference type="ARBA" id="ARBA00023136"/>
    </source>
</evidence>
<dbReference type="GO" id="GO:0022857">
    <property type="term" value="F:transmembrane transporter activity"/>
    <property type="evidence" value="ECO:0007669"/>
    <property type="project" value="InterPro"/>
</dbReference>
<dbReference type="Gene3D" id="1.20.1250.20">
    <property type="entry name" value="MFS general substrate transporter like domains"/>
    <property type="match status" value="1"/>
</dbReference>
<keyword evidence="3 6" id="KW-1133">Transmembrane helix</keyword>
<evidence type="ECO:0000256" key="3">
    <source>
        <dbReference type="ARBA" id="ARBA00022989"/>
    </source>
</evidence>
<sequence length="374" mass="41311">MTSIRASRAFQGFGMSALQSVHERGSRSVIWSFSILAGITLGPLLYSYVIQNITWQMGFWFVTIPLGLSIISIFFFVPETTYIRKRPSDIPSADGTSEKKASIDDNGPSSDNESAALVRKSYLSQLRIYNGTFTRISLFRLFLRPFPFLLSPVFWFMFLCFGMQTVWLSLMPLCSSTIFTIEYGFDATQIGLTNLGGLVGIVLATAITGPLTDWGTVWLSKRNKGVYEPEFRIMFVGSMLFGVFGYAGWAVGTTHKMPWIGAVACIAMANFAIIVSGSAAVTYLLDTHGPNALHVLALSNFGKNMVLYGFTFFANGMIASRGVKVSLLILAGCQAACWIASIPMYIYGKRVRSFIARNPKLFQNGQEQDLDDTN</sequence>
<dbReference type="InterPro" id="IPR011701">
    <property type="entry name" value="MFS"/>
</dbReference>
<dbReference type="OrthoDB" id="5215911at2759"/>
<dbReference type="EMBL" id="NHTK01005754">
    <property type="protein sequence ID" value="PPQ74418.1"/>
    <property type="molecule type" value="Genomic_DNA"/>
</dbReference>
<reference evidence="7 8" key="1">
    <citation type="journal article" date="2018" name="Evol. Lett.">
        <title>Horizontal gene cluster transfer increased hallucinogenic mushroom diversity.</title>
        <authorList>
            <person name="Reynolds H.T."/>
            <person name="Vijayakumar V."/>
            <person name="Gluck-Thaler E."/>
            <person name="Korotkin H.B."/>
            <person name="Matheny P.B."/>
            <person name="Slot J.C."/>
        </authorList>
    </citation>
    <scope>NUCLEOTIDE SEQUENCE [LARGE SCALE GENOMIC DNA]</scope>
    <source>
        <strain evidence="7 8">2629</strain>
    </source>
</reference>
<evidence type="ECO:0000313" key="8">
    <source>
        <dbReference type="Proteomes" id="UP000284842"/>
    </source>
</evidence>
<dbReference type="PANTHER" id="PTHR23502:SF4">
    <property type="entry name" value="MAJOR FACILITATOR SUPERFAMILY (MFS) PROFILE DOMAIN-CONTAINING PROTEIN-RELATED"/>
    <property type="match status" value="1"/>
</dbReference>
<evidence type="ECO:0000256" key="5">
    <source>
        <dbReference type="SAM" id="MobiDB-lite"/>
    </source>
</evidence>
<protein>
    <recommendedName>
        <fullName evidence="9">Major facilitator superfamily (MFS) profile domain-containing protein</fullName>
    </recommendedName>
</protein>
<evidence type="ECO:0000313" key="7">
    <source>
        <dbReference type="EMBL" id="PPQ74418.1"/>
    </source>
</evidence>
<feature type="transmembrane region" description="Helical" evidence="6">
    <location>
        <begin position="190"/>
        <end position="212"/>
    </location>
</feature>
<accession>A0A409W7D9</accession>
<organism evidence="7 8">
    <name type="scientific">Panaeolus cyanescens</name>
    <dbReference type="NCBI Taxonomy" id="181874"/>
    <lineage>
        <taxon>Eukaryota</taxon>
        <taxon>Fungi</taxon>
        <taxon>Dikarya</taxon>
        <taxon>Basidiomycota</taxon>
        <taxon>Agaricomycotina</taxon>
        <taxon>Agaricomycetes</taxon>
        <taxon>Agaricomycetidae</taxon>
        <taxon>Agaricales</taxon>
        <taxon>Agaricineae</taxon>
        <taxon>Galeropsidaceae</taxon>
        <taxon>Panaeolus</taxon>
    </lineage>
</organism>
<dbReference type="PANTHER" id="PTHR23502">
    <property type="entry name" value="MAJOR FACILITATOR SUPERFAMILY"/>
    <property type="match status" value="1"/>
</dbReference>
<dbReference type="SUPFAM" id="SSF103473">
    <property type="entry name" value="MFS general substrate transporter"/>
    <property type="match status" value="1"/>
</dbReference>
<dbReference type="Pfam" id="PF07690">
    <property type="entry name" value="MFS_1"/>
    <property type="match status" value="1"/>
</dbReference>
<dbReference type="GO" id="GO:0005886">
    <property type="term" value="C:plasma membrane"/>
    <property type="evidence" value="ECO:0007669"/>
    <property type="project" value="TreeGrafter"/>
</dbReference>
<evidence type="ECO:0008006" key="9">
    <source>
        <dbReference type="Google" id="ProtNLM"/>
    </source>
</evidence>
<feature type="transmembrane region" description="Helical" evidence="6">
    <location>
        <begin position="258"/>
        <end position="285"/>
    </location>
</feature>
<proteinExistence type="predicted"/>
<dbReference type="InterPro" id="IPR036259">
    <property type="entry name" value="MFS_trans_sf"/>
</dbReference>
<feature type="transmembrane region" description="Helical" evidence="6">
    <location>
        <begin position="233"/>
        <end position="252"/>
    </location>
</feature>
<keyword evidence="4 6" id="KW-0472">Membrane</keyword>
<keyword evidence="2 6" id="KW-0812">Transmembrane</keyword>
<evidence type="ECO:0000256" key="6">
    <source>
        <dbReference type="SAM" id="Phobius"/>
    </source>
</evidence>
<feature type="transmembrane region" description="Helical" evidence="6">
    <location>
        <begin position="29"/>
        <end position="51"/>
    </location>
</feature>